<dbReference type="AlphaFoldDB" id="A0A0G0YHU9"/>
<gene>
    <name evidence="1" type="ORF">UV00_C0027G0001</name>
</gene>
<protein>
    <submittedName>
        <fullName evidence="1">Uncharacterized protein</fullName>
    </submittedName>
</protein>
<feature type="non-terminal residue" evidence="1">
    <location>
        <position position="34"/>
    </location>
</feature>
<organism evidence="1 2">
    <name type="scientific">candidate division WWE3 bacterium GW2011_GWF1_42_14</name>
    <dbReference type="NCBI Taxonomy" id="1619138"/>
    <lineage>
        <taxon>Bacteria</taxon>
        <taxon>Katanobacteria</taxon>
    </lineage>
</organism>
<sequence>MAKYRGKYKKCRTCIHSIEPLMVMVLVRESCPNK</sequence>
<reference evidence="1 2" key="1">
    <citation type="journal article" date="2015" name="Nature">
        <title>rRNA introns, odd ribosomes, and small enigmatic genomes across a large radiation of phyla.</title>
        <authorList>
            <person name="Brown C.T."/>
            <person name="Hug L.A."/>
            <person name="Thomas B.C."/>
            <person name="Sharon I."/>
            <person name="Castelle C.J."/>
            <person name="Singh A."/>
            <person name="Wilkins M.J."/>
            <person name="Williams K.H."/>
            <person name="Banfield J.F."/>
        </authorList>
    </citation>
    <scope>NUCLEOTIDE SEQUENCE [LARGE SCALE GENOMIC DNA]</scope>
</reference>
<dbReference type="EMBL" id="LCCU01000027">
    <property type="protein sequence ID" value="KKS36315.1"/>
    <property type="molecule type" value="Genomic_DNA"/>
</dbReference>
<evidence type="ECO:0000313" key="2">
    <source>
        <dbReference type="Proteomes" id="UP000033847"/>
    </source>
</evidence>
<name>A0A0G0YHU9_UNCKA</name>
<evidence type="ECO:0000313" key="1">
    <source>
        <dbReference type="EMBL" id="KKS36315.1"/>
    </source>
</evidence>
<comment type="caution">
    <text evidence="1">The sequence shown here is derived from an EMBL/GenBank/DDBJ whole genome shotgun (WGS) entry which is preliminary data.</text>
</comment>
<proteinExistence type="predicted"/>
<dbReference type="Proteomes" id="UP000033847">
    <property type="component" value="Unassembled WGS sequence"/>
</dbReference>
<accession>A0A0G0YHU9</accession>